<dbReference type="InterPro" id="IPR017560">
    <property type="entry name" value="Cyt_c_biogenesis_CcmI"/>
</dbReference>
<dbReference type="NCBIfam" id="TIGR03142">
    <property type="entry name" value="cytochro_ccmI"/>
    <property type="match status" value="1"/>
</dbReference>
<dbReference type="InterPro" id="IPR011990">
    <property type="entry name" value="TPR-like_helical_dom_sf"/>
</dbReference>
<keyword evidence="3" id="KW-1133">Transmembrane helix</keyword>
<evidence type="ECO:0000256" key="1">
    <source>
        <dbReference type="ARBA" id="ARBA00022748"/>
    </source>
</evidence>
<evidence type="ECO:0000256" key="3">
    <source>
        <dbReference type="SAM" id="Phobius"/>
    </source>
</evidence>
<keyword evidence="3" id="KW-0812">Transmembrane</keyword>
<evidence type="ECO:0000313" key="4">
    <source>
        <dbReference type="EMBL" id="GGA08311.1"/>
    </source>
</evidence>
<comment type="caution">
    <text evidence="4">The sequence shown here is derived from an EMBL/GenBank/DDBJ whole genome shotgun (WGS) entry which is preliminary data.</text>
</comment>
<dbReference type="Proteomes" id="UP000628017">
    <property type="component" value="Unassembled WGS sequence"/>
</dbReference>
<dbReference type="AlphaFoldDB" id="A0A916QUE3"/>
<keyword evidence="3" id="KW-0472">Membrane</keyword>
<feature type="region of interest" description="Disordered" evidence="2">
    <location>
        <begin position="129"/>
        <end position="148"/>
    </location>
</feature>
<keyword evidence="5" id="KW-1185">Reference proteome</keyword>
<dbReference type="SUPFAM" id="SSF48452">
    <property type="entry name" value="TPR-like"/>
    <property type="match status" value="2"/>
</dbReference>
<reference evidence="4" key="1">
    <citation type="journal article" date="2014" name="Int. J. Syst. Evol. Microbiol.">
        <title>Complete genome sequence of Corynebacterium casei LMG S-19264T (=DSM 44701T), isolated from a smear-ripened cheese.</title>
        <authorList>
            <consortium name="US DOE Joint Genome Institute (JGI-PGF)"/>
            <person name="Walter F."/>
            <person name="Albersmeier A."/>
            <person name="Kalinowski J."/>
            <person name="Ruckert C."/>
        </authorList>
    </citation>
    <scope>NUCLEOTIDE SEQUENCE</scope>
    <source>
        <strain evidence="4">CGMCC 1.15880</strain>
    </source>
</reference>
<dbReference type="GO" id="GO:0017004">
    <property type="term" value="P:cytochrome complex assembly"/>
    <property type="evidence" value="ECO:0007669"/>
    <property type="project" value="UniProtKB-KW"/>
</dbReference>
<proteinExistence type="predicted"/>
<dbReference type="Gene3D" id="1.25.40.10">
    <property type="entry name" value="Tetratricopeptide repeat domain"/>
    <property type="match status" value="1"/>
</dbReference>
<protein>
    <submittedName>
        <fullName evidence="4">C-type cytochrome biogenesis protein CcmI</fullName>
    </submittedName>
</protein>
<keyword evidence="1" id="KW-0201">Cytochrome c-type biogenesis</keyword>
<evidence type="ECO:0000313" key="5">
    <source>
        <dbReference type="Proteomes" id="UP000628017"/>
    </source>
</evidence>
<dbReference type="RefSeq" id="WP_188670630.1">
    <property type="nucleotide sequence ID" value="NZ_BMKA01000001.1"/>
</dbReference>
<reference evidence="4" key="2">
    <citation type="submission" date="2020-09" db="EMBL/GenBank/DDBJ databases">
        <authorList>
            <person name="Sun Q."/>
            <person name="Zhou Y."/>
        </authorList>
    </citation>
    <scope>NUCLEOTIDE SEQUENCE</scope>
    <source>
        <strain evidence="4">CGMCC 1.15880</strain>
    </source>
</reference>
<sequence length="401" mass="42307">MFWLVTAGVIVLVAVPMVRVLVTRRSAVATAGARDVGVYKDQLAEVERDLARGVLAPAEAQAARTEVARRLLAADRRAQSDAGEDSAERGPAAVALGLVGVALAGSVWLYFEIGRPGMPDMPLQARVEAAQQARENRPDQLSAEASAPSLPVEIDPAHAELVQKLREALEQNPNDTTGLRLLVDNEARLGNLSAARAAQQQLMGVLGDQAKGSDFTDLSEILILAAGGYVSPEAERALVQALNADPTDPRARYYSGLSLAQTGRPDVAYRMWMSLLQESPPNAPWIPLISAQIGDVARAAGIAPPDLNAPGPDAQAVESAEQMSEEDRNAMIAGMVAGLSERLATEGGTAAEWARLIRAYGVLGETAQASAIWKEAKTTFANSPAALDLLRAAAQDAEVSQ</sequence>
<accession>A0A916QUE3</accession>
<name>A0A916QUE3_9RHOB</name>
<gene>
    <name evidence="4" type="ORF">GCM10011498_05240</name>
</gene>
<feature type="transmembrane region" description="Helical" evidence="3">
    <location>
        <begin position="92"/>
        <end position="111"/>
    </location>
</feature>
<evidence type="ECO:0000256" key="2">
    <source>
        <dbReference type="SAM" id="MobiDB-lite"/>
    </source>
</evidence>
<dbReference type="EMBL" id="BMKA01000001">
    <property type="protein sequence ID" value="GGA08311.1"/>
    <property type="molecule type" value="Genomic_DNA"/>
</dbReference>
<organism evidence="4 5">
    <name type="scientific">Neptunicoccus cionae</name>
    <dbReference type="NCBI Taxonomy" id="2035344"/>
    <lineage>
        <taxon>Bacteria</taxon>
        <taxon>Pseudomonadati</taxon>
        <taxon>Pseudomonadota</taxon>
        <taxon>Alphaproteobacteria</taxon>
        <taxon>Rhodobacterales</taxon>
        <taxon>Paracoccaceae</taxon>
        <taxon>Neptunicoccus</taxon>
    </lineage>
</organism>